<evidence type="ECO:0000313" key="3">
    <source>
        <dbReference type="Proteomes" id="UP000270927"/>
    </source>
</evidence>
<accession>A0A3N2QCT1</accession>
<organism evidence="2 3">
    <name type="scientific">Candidatus Cardinium hertigii</name>
    <dbReference type="NCBI Taxonomy" id="247481"/>
    <lineage>
        <taxon>Bacteria</taxon>
        <taxon>Pseudomonadati</taxon>
        <taxon>Bacteroidota</taxon>
        <taxon>Cytophagia</taxon>
        <taxon>Cytophagales</taxon>
        <taxon>Amoebophilaceae</taxon>
        <taxon>Candidatus Cardinium</taxon>
    </lineage>
</organism>
<comment type="caution">
    <text evidence="2">The sequence shown here is derived from an EMBL/GenBank/DDBJ whole genome shotgun (WGS) entry which is preliminary data.</text>
</comment>
<reference evidence="2 3" key="1">
    <citation type="submission" date="2018-09" db="EMBL/GenBank/DDBJ databases">
        <title>Comparative Genomics of Wolbachia-Cardinium Dual Endosymbiosis in a Plant-Parasitic Nematode.</title>
        <authorList>
            <person name="Brown A.M.V."/>
            <person name="Wasala S.K."/>
            <person name="Howe D.K."/>
            <person name="Peetz A.B."/>
            <person name="Zasada I.A."/>
            <person name="Denver D.R."/>
        </authorList>
    </citation>
    <scope>NUCLEOTIDE SEQUENCE [LARGE SCALE GENOMIC DNA]</scope>
    <source>
        <strain evidence="2 3">Pp_1</strain>
    </source>
</reference>
<feature type="transmembrane region" description="Helical" evidence="1">
    <location>
        <begin position="21"/>
        <end position="45"/>
    </location>
</feature>
<keyword evidence="1" id="KW-0472">Membrane</keyword>
<keyword evidence="3" id="KW-1185">Reference proteome</keyword>
<protein>
    <submittedName>
        <fullName evidence="2">Uncharacterized protein</fullName>
    </submittedName>
</protein>
<keyword evidence="1" id="KW-1133">Transmembrane helix</keyword>
<evidence type="ECO:0000256" key="1">
    <source>
        <dbReference type="SAM" id="Phobius"/>
    </source>
</evidence>
<gene>
    <name evidence="2" type="ORF">EDM02_01140</name>
</gene>
<dbReference type="EMBL" id="RARA01000018">
    <property type="protein sequence ID" value="ROT47633.1"/>
    <property type="molecule type" value="Genomic_DNA"/>
</dbReference>
<keyword evidence="1" id="KW-0812">Transmembrane</keyword>
<sequence length="71" mass="8340">MRIEQGCDWQRKSEAVATDRLIFSIFLVLLFIIFDIMAAIILLFIDFYMLFSAFWKTIPLKTAEYDIGRAV</sequence>
<name>A0A3N2QCT1_9BACT</name>
<dbReference type="AlphaFoldDB" id="A0A3N2QCT1"/>
<dbReference type="Proteomes" id="UP000270927">
    <property type="component" value="Unassembled WGS sequence"/>
</dbReference>
<evidence type="ECO:0000313" key="2">
    <source>
        <dbReference type="EMBL" id="ROT47633.1"/>
    </source>
</evidence>
<proteinExistence type="predicted"/>